<feature type="domain" description="DZANK-type" evidence="1">
    <location>
        <begin position="298"/>
        <end position="342"/>
    </location>
</feature>
<dbReference type="Pfam" id="PF13421">
    <property type="entry name" value="Band_7_1"/>
    <property type="match status" value="1"/>
</dbReference>
<dbReference type="InterPro" id="IPR033880">
    <property type="entry name" value="SPFH_YdjI"/>
</dbReference>
<dbReference type="PANTHER" id="PTHR37826">
    <property type="entry name" value="FLOTILLIN BAND_7_5 DOMAIN PROTEIN"/>
    <property type="match status" value="1"/>
</dbReference>
<name>A0A6J4VMI3_9BACT</name>
<accession>A0A6J4VMI3</accession>
<dbReference type="CDD" id="cd03408">
    <property type="entry name" value="SPFH_like_u1"/>
    <property type="match status" value="1"/>
</dbReference>
<dbReference type="InterPro" id="IPR036013">
    <property type="entry name" value="Band_7/SPFH_dom_sf"/>
</dbReference>
<dbReference type="AlphaFoldDB" id="A0A6J4VMI3"/>
<evidence type="ECO:0000259" key="1">
    <source>
        <dbReference type="Pfam" id="PF12773"/>
    </source>
</evidence>
<dbReference type="EMBL" id="CADCWJ010000719">
    <property type="protein sequence ID" value="CAA9580313.1"/>
    <property type="molecule type" value="Genomic_DNA"/>
</dbReference>
<dbReference type="InterPro" id="IPR025874">
    <property type="entry name" value="DZR"/>
</dbReference>
<sequence length="347" mass="36976">MAIIDVIEYPNEASNELVRRVPEDGSGEFRLGSQLIVRESQRAVFFRDGKALDVFGPGRHTLSTNNIPLLGAFIGLPFGGDSPFKAEVVFVSMREFTDMKWGSIQPLVYRDTELGMIRLRAFGTYSMRVSDPQLLVNQVVGQRGSYTTAAIDDFLKSVIITEFNDLLADVQTSILDLAKMSREVSDGARAALADDFNRLGLELTTFQVGAITPPEEVQQRIDERSGMAALGDMGTYTQFRTAQAIGDAARNQGTAGDIAGAGVGLGAGLGIGQAMAGAMRDSQAQPQQPAAAVQTISCPNCKQTIPADSKFCPACGTSLATVTCGKCQTVNQAGARFCVNCGNPLTT</sequence>
<dbReference type="Gene3D" id="3.30.479.30">
    <property type="entry name" value="Band 7 domain"/>
    <property type="match status" value="1"/>
</dbReference>
<proteinExistence type="predicted"/>
<dbReference type="PANTHER" id="PTHR37826:SF2">
    <property type="entry name" value="ZINC-RIBBON DOMAIN-CONTAINING PROTEIN"/>
    <property type="match status" value="1"/>
</dbReference>
<dbReference type="Pfam" id="PF12773">
    <property type="entry name" value="DZR"/>
    <property type="match status" value="1"/>
</dbReference>
<dbReference type="SUPFAM" id="SSF117892">
    <property type="entry name" value="Band 7/SPFH domain"/>
    <property type="match status" value="1"/>
</dbReference>
<reference evidence="3" key="1">
    <citation type="submission" date="2020-02" db="EMBL/GenBank/DDBJ databases">
        <authorList>
            <person name="Meier V. D."/>
        </authorList>
    </citation>
    <scope>NUCLEOTIDE SEQUENCE</scope>
    <source>
        <strain evidence="3">AVDCRST_MAG87</strain>
    </source>
</reference>
<gene>
    <name evidence="3" type="ORF">AVDCRST_MAG87-3275</name>
</gene>
<organism evidence="3">
    <name type="scientific">uncultured Thermomicrobiales bacterium</name>
    <dbReference type="NCBI Taxonomy" id="1645740"/>
    <lineage>
        <taxon>Bacteria</taxon>
        <taxon>Pseudomonadati</taxon>
        <taxon>Thermomicrobiota</taxon>
        <taxon>Thermomicrobia</taxon>
        <taxon>Thermomicrobiales</taxon>
        <taxon>environmental samples</taxon>
    </lineage>
</organism>
<feature type="domain" description="SPFH" evidence="2">
    <location>
        <begin position="28"/>
        <end position="228"/>
    </location>
</feature>
<evidence type="ECO:0000259" key="2">
    <source>
        <dbReference type="Pfam" id="PF13421"/>
    </source>
</evidence>
<protein>
    <submittedName>
        <fullName evidence="3">Virion core protein (Lumpy skin disease virus)</fullName>
    </submittedName>
</protein>
<evidence type="ECO:0000313" key="3">
    <source>
        <dbReference type="EMBL" id="CAA9580313.1"/>
    </source>
</evidence>